<dbReference type="InterPro" id="IPR029058">
    <property type="entry name" value="AB_hydrolase_fold"/>
</dbReference>
<dbReference type="InterPro" id="IPR010315">
    <property type="entry name" value="DUF915_hydro-like"/>
</dbReference>
<dbReference type="InParanoid" id="A0A1Y1YGE5"/>
<dbReference type="SUPFAM" id="SSF53474">
    <property type="entry name" value="alpha/beta-Hydrolases"/>
    <property type="match status" value="1"/>
</dbReference>
<dbReference type="Pfam" id="PF13350">
    <property type="entry name" value="Y_phosphatase3"/>
    <property type="match status" value="1"/>
</dbReference>
<dbReference type="PROSITE" id="PS50056">
    <property type="entry name" value="TYR_PHOSPHATASE_2"/>
    <property type="match status" value="1"/>
</dbReference>
<dbReference type="InterPro" id="IPR029021">
    <property type="entry name" value="Prot-tyrosine_phosphatase-like"/>
</dbReference>
<dbReference type="EMBL" id="MCFE01000140">
    <property type="protein sequence ID" value="ORX97092.1"/>
    <property type="molecule type" value="Genomic_DNA"/>
</dbReference>
<reference evidence="2 3" key="1">
    <citation type="submission" date="2016-07" db="EMBL/GenBank/DDBJ databases">
        <title>Pervasive Adenine N6-methylation of Active Genes in Fungi.</title>
        <authorList>
            <consortium name="DOE Joint Genome Institute"/>
            <person name="Mondo S.J."/>
            <person name="Dannebaum R.O."/>
            <person name="Kuo R.C."/>
            <person name="Labutti K."/>
            <person name="Haridas S."/>
            <person name="Kuo A."/>
            <person name="Salamov A."/>
            <person name="Ahrendt S.R."/>
            <person name="Lipzen A."/>
            <person name="Sullivan W."/>
            <person name="Andreopoulos W.B."/>
            <person name="Clum A."/>
            <person name="Lindquist E."/>
            <person name="Daum C."/>
            <person name="Ramamoorthy G.K."/>
            <person name="Gryganskyi A."/>
            <person name="Culley D."/>
            <person name="Magnuson J.K."/>
            <person name="James T.Y."/>
            <person name="O'Malley M.A."/>
            <person name="Stajich J.E."/>
            <person name="Spatafora J.W."/>
            <person name="Visel A."/>
            <person name="Grigoriev I.V."/>
        </authorList>
    </citation>
    <scope>NUCLEOTIDE SEQUENCE [LARGE SCALE GENOMIC DNA]</scope>
    <source>
        <strain evidence="2 3">CBS 931.73</strain>
    </source>
</reference>
<dbReference type="STRING" id="1314790.A0A1Y1YGE5"/>
<dbReference type="Proteomes" id="UP000193498">
    <property type="component" value="Unassembled WGS sequence"/>
</dbReference>
<dbReference type="InterPro" id="IPR000387">
    <property type="entry name" value="Tyr_Pase_dom"/>
</dbReference>
<evidence type="ECO:0000313" key="3">
    <source>
        <dbReference type="Proteomes" id="UP000193498"/>
    </source>
</evidence>
<gene>
    <name evidence="2" type="ORF">K493DRAFT_407049</name>
</gene>
<sequence>MSRVEILKSDGLTLVGVLENNSPGTKQLILLCDGFPATKNHAFFLELAKALPVDTFRFAVGGHRESKGDPQFLCLEQEREDLDAAIHFFTQQGYHIVGLIGHSKGGSAILDYASIRPLPGVKYLINISGIFDFEKSNNHFGQSLGNETKSTRENLNGDYMSERSVNRIPSNMPVLTCHGLKDEIHDVSHAVAFANLIPNHTLRLVEGANHNYDGHFAEVISCIQSFIVDSSSIRSQLQSNRFFNYTRAVSVEGVKNFRDAGGYSSKYGMVRPRYLFRSGELSKISDAGKEALQQLGIKRVVDVRSKTEIQRRGNAGHLGVITKHAPLLTEGEHSPEVFGLKWRLYTNKPEGLAQAYITLLEHGKPGVADTIRYILEDTDMSQPVVVHCAAGKDRTGLVVAVILWALGVDVDTICADYELTNAHLKCKLIHPEPSMNTDPSVTLDLNADLTALAETLSRKIGKKIDVQGVRAMLVAKPESLRLVLQNMQEKYGGPDGYLISAGITSQEIEELRRKLVLPIRAKL</sequence>
<dbReference type="Gene3D" id="3.40.50.1820">
    <property type="entry name" value="alpha/beta hydrolase"/>
    <property type="match status" value="1"/>
</dbReference>
<name>A0A1Y1YGE5_9FUNG</name>
<dbReference type="Gene3D" id="3.90.190.10">
    <property type="entry name" value="Protein tyrosine phosphatase superfamily"/>
    <property type="match status" value="1"/>
</dbReference>
<proteinExistence type="predicted"/>
<accession>A0A1Y1YGE5</accession>
<dbReference type="AlphaFoldDB" id="A0A1Y1YGE5"/>
<feature type="domain" description="Tyrosine specific protein phosphatases" evidence="1">
    <location>
        <begin position="365"/>
        <end position="410"/>
    </location>
</feature>
<protein>
    <submittedName>
        <fullName evidence="2">Alpha/beta-hydrolase</fullName>
    </submittedName>
</protein>
<evidence type="ECO:0000313" key="2">
    <source>
        <dbReference type="EMBL" id="ORX97092.1"/>
    </source>
</evidence>
<dbReference type="GO" id="GO:0004721">
    <property type="term" value="F:phosphoprotein phosphatase activity"/>
    <property type="evidence" value="ECO:0007669"/>
    <property type="project" value="InterPro"/>
</dbReference>
<dbReference type="PANTHER" id="PTHR31126">
    <property type="entry name" value="TYROSINE-PROTEIN PHOSPHATASE"/>
    <property type="match status" value="1"/>
</dbReference>
<dbReference type="InterPro" id="IPR026893">
    <property type="entry name" value="Tyr/Ser_Pase_IphP-type"/>
</dbReference>
<dbReference type="PROSITE" id="PS00383">
    <property type="entry name" value="TYR_PHOSPHATASE_1"/>
    <property type="match status" value="1"/>
</dbReference>
<organism evidence="2 3">
    <name type="scientific">Basidiobolus meristosporus CBS 931.73</name>
    <dbReference type="NCBI Taxonomy" id="1314790"/>
    <lineage>
        <taxon>Eukaryota</taxon>
        <taxon>Fungi</taxon>
        <taxon>Fungi incertae sedis</taxon>
        <taxon>Zoopagomycota</taxon>
        <taxon>Entomophthoromycotina</taxon>
        <taxon>Basidiobolomycetes</taxon>
        <taxon>Basidiobolales</taxon>
        <taxon>Basidiobolaceae</taxon>
        <taxon>Basidiobolus</taxon>
    </lineage>
</organism>
<keyword evidence="2" id="KW-0378">Hydrolase</keyword>
<evidence type="ECO:0000259" key="1">
    <source>
        <dbReference type="PROSITE" id="PS50056"/>
    </source>
</evidence>
<dbReference type="InterPro" id="IPR016130">
    <property type="entry name" value="Tyr_Pase_AS"/>
</dbReference>
<dbReference type="Pfam" id="PF06028">
    <property type="entry name" value="DUF915"/>
    <property type="match status" value="1"/>
</dbReference>
<keyword evidence="3" id="KW-1185">Reference proteome</keyword>
<dbReference type="OrthoDB" id="9988524at2759"/>
<dbReference type="PANTHER" id="PTHR31126:SF1">
    <property type="entry name" value="TYROSINE SPECIFIC PROTEIN PHOSPHATASES DOMAIN-CONTAINING PROTEIN"/>
    <property type="match status" value="1"/>
</dbReference>
<dbReference type="SUPFAM" id="SSF52799">
    <property type="entry name" value="(Phosphotyrosine protein) phosphatases II"/>
    <property type="match status" value="1"/>
</dbReference>
<comment type="caution">
    <text evidence="2">The sequence shown here is derived from an EMBL/GenBank/DDBJ whole genome shotgun (WGS) entry which is preliminary data.</text>
</comment>